<dbReference type="RefSeq" id="WP_272651898.1">
    <property type="nucleotide sequence ID" value="NZ_JAZDDG010000006.1"/>
</dbReference>
<feature type="domain" description="Glycosyl hydrolase-like 10" evidence="2">
    <location>
        <begin position="30"/>
        <end position="349"/>
    </location>
</feature>
<dbReference type="EMBL" id="JAZDDG010000006">
    <property type="protein sequence ID" value="MEE1977208.1"/>
    <property type="molecule type" value="Genomic_DNA"/>
</dbReference>
<dbReference type="Pfam" id="PF02638">
    <property type="entry name" value="GHL10"/>
    <property type="match status" value="1"/>
</dbReference>
<comment type="caution">
    <text evidence="3">The sequence shown here is derived from an EMBL/GenBank/DDBJ whole genome shotgun (WGS) entry which is preliminary data.</text>
</comment>
<protein>
    <submittedName>
        <fullName evidence="3">Family 10 glycosylhydrolase</fullName>
    </submittedName>
</protein>
<dbReference type="SUPFAM" id="SSF51445">
    <property type="entry name" value="(Trans)glycosidases"/>
    <property type="match status" value="1"/>
</dbReference>
<proteinExistence type="predicted"/>
<gene>
    <name evidence="3" type="ORF">V1I91_14060</name>
</gene>
<keyword evidence="1" id="KW-0732">Signal</keyword>
<dbReference type="PANTHER" id="PTHR43405">
    <property type="entry name" value="GLYCOSYL HYDROLASE DIGH"/>
    <property type="match status" value="1"/>
</dbReference>
<dbReference type="InterPro" id="IPR052177">
    <property type="entry name" value="Divisome_Glycosyl_Hydrolase"/>
</dbReference>
<dbReference type="InterPro" id="IPR003790">
    <property type="entry name" value="GHL10"/>
</dbReference>
<evidence type="ECO:0000313" key="3">
    <source>
        <dbReference type="EMBL" id="MEE1977208.1"/>
    </source>
</evidence>
<dbReference type="Proteomes" id="UP001356308">
    <property type="component" value="Unassembled WGS sequence"/>
</dbReference>
<keyword evidence="4" id="KW-1185">Reference proteome</keyword>
<dbReference type="InterPro" id="IPR017853">
    <property type="entry name" value="GH"/>
</dbReference>
<dbReference type="Gene3D" id="3.20.20.80">
    <property type="entry name" value="Glycosidases"/>
    <property type="match status" value="1"/>
</dbReference>
<reference evidence="3 4" key="1">
    <citation type="submission" date="2024-01" db="EMBL/GenBank/DDBJ databases">
        <title>Maribacter spp. originated from different algae showed divergent polysaccharides utilization ability.</title>
        <authorList>
            <person name="Wang H."/>
            <person name="Wu Y."/>
        </authorList>
    </citation>
    <scope>NUCLEOTIDE SEQUENCE [LARGE SCALE GENOMIC DNA]</scope>
    <source>
        <strain evidence="3 4">PR1</strain>
    </source>
</reference>
<evidence type="ECO:0000313" key="4">
    <source>
        <dbReference type="Proteomes" id="UP001356308"/>
    </source>
</evidence>
<dbReference type="PANTHER" id="PTHR43405:SF1">
    <property type="entry name" value="GLYCOSYL HYDROLASE DIGH"/>
    <property type="match status" value="1"/>
</dbReference>
<evidence type="ECO:0000256" key="1">
    <source>
        <dbReference type="ARBA" id="ARBA00022729"/>
    </source>
</evidence>
<organism evidence="3 4">
    <name type="scientific">Maribacter cobaltidurans</name>
    <dbReference type="NCBI Taxonomy" id="1178778"/>
    <lineage>
        <taxon>Bacteria</taxon>
        <taxon>Pseudomonadati</taxon>
        <taxon>Bacteroidota</taxon>
        <taxon>Flavobacteriia</taxon>
        <taxon>Flavobacteriales</taxon>
        <taxon>Flavobacteriaceae</taxon>
        <taxon>Maribacter</taxon>
    </lineage>
</organism>
<name>A0ABU7IX93_9FLAO</name>
<accession>A0ABU7IX93</accession>
<evidence type="ECO:0000259" key="2">
    <source>
        <dbReference type="Pfam" id="PF02638"/>
    </source>
</evidence>
<sequence length="511" mass="59166">MPRKFLGVILLLFLNSCGIFKSNIPQPKTEFRGVWIATVVNIDWPKNGLDSVEKQKKDYLKILDFYHDLKYNAVIVQVRAAGDAFYKSEHAPWSRFLTGKEGENNKWNEDPLEWMIQEAHQRGMEFHAWLNPYRATFDLNTEILSDNHDFNVHPDWMVQYGSKYYYNPGLPEVQNKITSIVEELTDKYNIDGVHFDDYFYPYTIQGEVFNDSITFYNCAKPRQSLADWRRSNVDSLINKSHTAIKKAKPTVQFGVSPFGVWKNNATDPRGSYTKAGQTTFENLYADPLIWMENGWLDYLAPQIYWSMDFPVASHKILVDWWAKNSSSSNTNIYIGNGAYKVRNNSDSAWDNKKELPNQFRLARLTPEISGNIVFSARSLMENNSDVVSYLKRKYYKWPALTPTSPIVDAPLEKINIIGKVQTKNAIQLTLNKHDRFQFALIYKSGKKLSPELKLKHLQDKIFIAPDSTTILIPEKIVKRNYFAITFLDHFGRESEPTIINLKKISGYGTKR</sequence>